<dbReference type="InterPro" id="IPR000477">
    <property type="entry name" value="RT_dom"/>
</dbReference>
<dbReference type="PANTHER" id="PTHR33050">
    <property type="entry name" value="REVERSE TRANSCRIPTASE DOMAIN-CONTAINING PROTEIN"/>
    <property type="match status" value="1"/>
</dbReference>
<feature type="region of interest" description="Disordered" evidence="3">
    <location>
        <begin position="449"/>
        <end position="468"/>
    </location>
</feature>
<reference evidence="5" key="1">
    <citation type="submission" date="2021-10" db="EMBL/GenBank/DDBJ databases">
        <title>Tropical sea cucumber genome reveals ecological adaptation and Cuvierian tubules defense mechanism.</title>
        <authorList>
            <person name="Chen T."/>
        </authorList>
    </citation>
    <scope>NUCLEOTIDE SEQUENCE</scope>
    <source>
        <strain evidence="5">Nanhai2018</strain>
        <tissue evidence="5">Muscle</tissue>
    </source>
</reference>
<keyword evidence="2" id="KW-0233">DNA recombination</keyword>
<sequence>MEILVSGVVSRKRETRDITIPVAVLRKREMKWLDMLDDWDKWMTKKPKKVKERCRKGIPSSLRSRAWQILCGAKKHMDKNHLRFKELDEMKGDPKWVEIIVKDLDRQFPYHEMFAEKGGAGQQDLFRVLKAYSLHNPRDGYCQAMAPVASVLLMHMPAEEAFWCFVQICDRYLTGYYSPGLEAVQVDGEVLHSLLKKASPATYKHMVTILGLRCVFASFFMHSISDQDYKAFFASPTIPESCLDKLKASGSVDHKGFFRSPATKKSFLSLQNIDLAARTGMKFASSLLLFAEVLSKSFRQPGTEEVPRKDTGAIVNLLGPISRLAYDQFAKVAVRASMDRRELVLDNIHWPSRDIQRRFMDLPLSGPDLFGGKFDEQLAAEIKRSLLPDHPLTANLSLPASRLAVTSLLPTNNEADPGTNLPSGVFPVLRRLLTLPAVHRGDLAAPVPVAPAVSSPSPRDAHSTDQLPSVGGRLLQFAKQWKFLSPDPRVRSVIHQGYKLEFTSPPPSKGLFRSTLIPKSRDQRLALEKEISDLLRKKAIYVVKDFPTKLHRSSFFLTPKKPDSWRPIINLKPLNKAFLAFRYRNVDFCFRALPFGLSTAPRVFTRVTKVVLAFLRRQGIHVFAYLDDWLLVGRSAQEMSDLTAYTVSLLENLGWIVNVEKSSLIPTQMITYLGAILDFRTGTASPSPQRVLTLSDMASDMLTRSNAPAKTWLRLLGLMASMVDVIPFCRLFMRPIQIHLLEYFSPSRSPLSKRVPVLPSVRDHLLWWTHPHSIASGRPFREVRPKSTITTDAPLSGWGAVWESETLSGLWNSKDSSLHINLLELMAVHLAISKWGPLLKNHEVSVLCDNSTTVSYINRQGGTRSTSLCINTWDLLHLCRHYNILIRASHLAGQENVMADALSRGNLQETEWSLSQVWANHIFQIYDKPMLDLFATPSNAKLPVFCTRFRDWSTEKALDPLDAPVEAIADFFVTLLTRGFPDGSSIGTNTALCHLLKGMFNKRPPRKCLTPSWSINDVLTTLSLPPYEPMHNSTLELLTYKTLFLIAAASARRRSELHALTTKKGFIRFSQSGVFLIPDPSFLTKKETISFTPGEIYLPSISSASSISEDKRVCPVRALKWYLEKTRLIRTSERLFLIPRSPFNPASKDTLSRWLVKLITPHSSPDDPVLAHQLRAHASSKAWFSGVSLDNILRAAAWKTPSTFVACYLSDVISQEGAFTRAVLGVPDHRHPVLPPSSQC</sequence>
<dbReference type="CDD" id="cd09275">
    <property type="entry name" value="RNase_HI_RT_DIRS1"/>
    <property type="match status" value="1"/>
</dbReference>
<dbReference type="SUPFAM" id="SSF56349">
    <property type="entry name" value="DNA breaking-rejoining enzymes"/>
    <property type="match status" value="1"/>
</dbReference>
<dbReference type="InterPro" id="IPR013762">
    <property type="entry name" value="Integrase-like_cat_sf"/>
</dbReference>
<dbReference type="Gene3D" id="1.10.443.10">
    <property type="entry name" value="Intergrase catalytic core"/>
    <property type="match status" value="1"/>
</dbReference>
<comment type="caution">
    <text evidence="5">The sequence shown here is derived from an EMBL/GenBank/DDBJ whole genome shotgun (WGS) entry which is preliminary data.</text>
</comment>
<dbReference type="Pfam" id="PF00078">
    <property type="entry name" value="RVT_1"/>
    <property type="match status" value="1"/>
</dbReference>
<evidence type="ECO:0000256" key="3">
    <source>
        <dbReference type="SAM" id="MobiDB-lite"/>
    </source>
</evidence>
<dbReference type="InterPro" id="IPR011010">
    <property type="entry name" value="DNA_brk_join_enz"/>
</dbReference>
<feature type="domain" description="Rab-GAP TBC" evidence="4">
    <location>
        <begin position="57"/>
        <end position="246"/>
    </location>
</feature>
<dbReference type="AlphaFoldDB" id="A0A9Q1CFW1"/>
<dbReference type="Gene3D" id="1.10.10.750">
    <property type="entry name" value="Ypt/Rab-GAP domain of gyp1p, domain 1"/>
    <property type="match status" value="1"/>
</dbReference>
<dbReference type="SUPFAM" id="SSF47923">
    <property type="entry name" value="Ypt/Rab-GAP domain of gyp1p"/>
    <property type="match status" value="1"/>
</dbReference>
<dbReference type="InterPro" id="IPR043128">
    <property type="entry name" value="Rev_trsase/Diguanyl_cyclase"/>
</dbReference>
<keyword evidence="6" id="KW-1185">Reference proteome</keyword>
<dbReference type="FunFam" id="1.10.8.270:FF:000007">
    <property type="entry name" value="TBC1 domain family member 10A"/>
    <property type="match status" value="1"/>
</dbReference>
<dbReference type="InterPro" id="IPR000195">
    <property type="entry name" value="Rab-GAP-TBC_dom"/>
</dbReference>
<dbReference type="OrthoDB" id="8954815at2759"/>
<evidence type="ECO:0000313" key="5">
    <source>
        <dbReference type="EMBL" id="KAJ8043910.1"/>
    </source>
</evidence>
<organism evidence="5 6">
    <name type="scientific">Holothuria leucospilota</name>
    <name type="common">Black long sea cucumber</name>
    <name type="synonym">Mertensiothuria leucospilota</name>
    <dbReference type="NCBI Taxonomy" id="206669"/>
    <lineage>
        <taxon>Eukaryota</taxon>
        <taxon>Metazoa</taxon>
        <taxon>Echinodermata</taxon>
        <taxon>Eleutherozoa</taxon>
        <taxon>Echinozoa</taxon>
        <taxon>Holothuroidea</taxon>
        <taxon>Aspidochirotacea</taxon>
        <taxon>Aspidochirotida</taxon>
        <taxon>Holothuriidae</taxon>
        <taxon>Holothuria</taxon>
    </lineage>
</organism>
<feature type="compositionally biased region" description="Low complexity" evidence="3">
    <location>
        <begin position="449"/>
        <end position="458"/>
    </location>
</feature>
<evidence type="ECO:0000259" key="4">
    <source>
        <dbReference type="PROSITE" id="PS50086"/>
    </source>
</evidence>
<protein>
    <submittedName>
        <fullName evidence="5">TBC1 domain family member 10B</fullName>
    </submittedName>
</protein>
<dbReference type="CDD" id="cd03714">
    <property type="entry name" value="RT_DIRS1"/>
    <property type="match status" value="1"/>
</dbReference>
<dbReference type="GO" id="GO:0003677">
    <property type="term" value="F:DNA binding"/>
    <property type="evidence" value="ECO:0007669"/>
    <property type="project" value="InterPro"/>
</dbReference>
<dbReference type="Gene3D" id="1.10.8.270">
    <property type="entry name" value="putative rabgap domain of human tbc1 domain family member 14 like domains"/>
    <property type="match status" value="1"/>
</dbReference>
<dbReference type="EMBL" id="JAIZAY010000004">
    <property type="protein sequence ID" value="KAJ8043910.1"/>
    <property type="molecule type" value="Genomic_DNA"/>
</dbReference>
<dbReference type="GO" id="GO:0005096">
    <property type="term" value="F:GTPase activator activity"/>
    <property type="evidence" value="ECO:0007669"/>
    <property type="project" value="UniProtKB-KW"/>
</dbReference>
<name>A0A9Q1CFW1_HOLLE</name>
<dbReference type="GO" id="GO:0015074">
    <property type="term" value="P:DNA integration"/>
    <property type="evidence" value="ECO:0007669"/>
    <property type="project" value="InterPro"/>
</dbReference>
<dbReference type="FunFam" id="1.10.10.750:FF:000001">
    <property type="entry name" value="TBC1 domain family member 10A"/>
    <property type="match status" value="1"/>
</dbReference>
<evidence type="ECO:0000256" key="2">
    <source>
        <dbReference type="ARBA" id="ARBA00023172"/>
    </source>
</evidence>
<dbReference type="InterPro" id="IPR052055">
    <property type="entry name" value="Hepadnavirus_pol/RT"/>
</dbReference>
<dbReference type="SMART" id="SM00164">
    <property type="entry name" value="TBC"/>
    <property type="match status" value="1"/>
</dbReference>
<dbReference type="GO" id="GO:0006310">
    <property type="term" value="P:DNA recombination"/>
    <property type="evidence" value="ECO:0007669"/>
    <property type="project" value="UniProtKB-KW"/>
</dbReference>
<dbReference type="Pfam" id="PF00566">
    <property type="entry name" value="RabGAP-TBC"/>
    <property type="match status" value="1"/>
</dbReference>
<evidence type="ECO:0000313" key="6">
    <source>
        <dbReference type="Proteomes" id="UP001152320"/>
    </source>
</evidence>
<keyword evidence="1" id="KW-0343">GTPase activation</keyword>
<evidence type="ECO:0000256" key="1">
    <source>
        <dbReference type="ARBA" id="ARBA00022468"/>
    </source>
</evidence>
<dbReference type="PANTHER" id="PTHR33050:SF7">
    <property type="entry name" value="RIBONUCLEASE H"/>
    <property type="match status" value="1"/>
</dbReference>
<gene>
    <name evidence="5" type="ORF">HOLleu_11224</name>
</gene>
<dbReference type="Proteomes" id="UP001152320">
    <property type="component" value="Chromosome 4"/>
</dbReference>
<dbReference type="Gene3D" id="3.30.70.270">
    <property type="match status" value="1"/>
</dbReference>
<dbReference type="PROSITE" id="PS50086">
    <property type="entry name" value="TBC_RABGAP"/>
    <property type="match status" value="1"/>
</dbReference>
<proteinExistence type="predicted"/>
<dbReference type="SUPFAM" id="SSF56672">
    <property type="entry name" value="DNA/RNA polymerases"/>
    <property type="match status" value="1"/>
</dbReference>
<accession>A0A9Q1CFW1</accession>
<dbReference type="InterPro" id="IPR035969">
    <property type="entry name" value="Rab-GAP_TBC_sf"/>
</dbReference>
<dbReference type="InterPro" id="IPR043502">
    <property type="entry name" value="DNA/RNA_pol_sf"/>
</dbReference>